<evidence type="ECO:0000313" key="2">
    <source>
        <dbReference type="Proteomes" id="UP000031518"/>
    </source>
</evidence>
<reference evidence="1 2" key="2">
    <citation type="submission" date="2015-01" db="EMBL/GenBank/DDBJ databases">
        <title>Complete genome sequence of Pyrinomonas methylaliphatogenes type strain K22T.</title>
        <authorList>
            <person name="Lee K.C.Y."/>
            <person name="Power J.F."/>
            <person name="Dunfield P.F."/>
            <person name="Morgan X.C."/>
            <person name="Huttenhower C."/>
            <person name="Stott M.B."/>
        </authorList>
    </citation>
    <scope>NUCLEOTIDE SEQUENCE [LARGE SCALE GENOMIC DNA]</scope>
    <source>
        <strain evidence="1 2">K22</strain>
    </source>
</reference>
<name>A0A0B6WXB6_9BACT</name>
<accession>A0A0B6WXB6</accession>
<protein>
    <submittedName>
        <fullName evidence="1">Uncharacterized protein</fullName>
    </submittedName>
</protein>
<organism evidence="1 2">
    <name type="scientific">Pyrinomonas methylaliphatogenes</name>
    <dbReference type="NCBI Taxonomy" id="454194"/>
    <lineage>
        <taxon>Bacteria</taxon>
        <taxon>Pseudomonadati</taxon>
        <taxon>Acidobacteriota</taxon>
        <taxon>Blastocatellia</taxon>
        <taxon>Blastocatellales</taxon>
        <taxon>Pyrinomonadaceae</taxon>
        <taxon>Pyrinomonas</taxon>
    </lineage>
</organism>
<dbReference type="AlphaFoldDB" id="A0A0B6WXB6"/>
<keyword evidence="2" id="KW-1185">Reference proteome</keyword>
<reference evidence="1 2" key="1">
    <citation type="submission" date="2013-12" db="EMBL/GenBank/DDBJ databases">
        <authorList>
            <person name="Stott M."/>
        </authorList>
    </citation>
    <scope>NUCLEOTIDE SEQUENCE [LARGE SCALE GENOMIC DNA]</scope>
    <source>
        <strain evidence="1 2">K22</strain>
    </source>
</reference>
<dbReference type="Proteomes" id="UP000031518">
    <property type="component" value="Unassembled WGS sequence"/>
</dbReference>
<proteinExistence type="predicted"/>
<gene>
    <name evidence="1" type="ORF">PYK22_00800</name>
</gene>
<sequence length="174" mass="20798">MVKIENLARAKLPRSTVERIETILRHMPREHLRGIERIRLVDRIADPRWSKLPGLYHPRQGAQPAWLEIAIDQLLPRDQPFWKRILPRLAFKNNLAATVISLIGQHYYLTLRHSVKRHQLEPAIRRYTEEHLRALHEREHRLRARLFKPLQPVLERWARALARRAKQTERRAAS</sequence>
<evidence type="ECO:0000313" key="1">
    <source>
        <dbReference type="EMBL" id="CDM64805.1"/>
    </source>
</evidence>
<dbReference type="EMBL" id="CBXV010000003">
    <property type="protein sequence ID" value="CDM64805.1"/>
    <property type="molecule type" value="Genomic_DNA"/>
</dbReference>
<dbReference type="RefSeq" id="WP_041974700.1">
    <property type="nucleotide sequence ID" value="NZ_CBXV010000003.1"/>
</dbReference>